<feature type="transmembrane region" description="Helical" evidence="2">
    <location>
        <begin position="655"/>
        <end position="678"/>
    </location>
</feature>
<organism evidence="3 4">
    <name type="scientific">Seminavis robusta</name>
    <dbReference type="NCBI Taxonomy" id="568900"/>
    <lineage>
        <taxon>Eukaryota</taxon>
        <taxon>Sar</taxon>
        <taxon>Stramenopiles</taxon>
        <taxon>Ochrophyta</taxon>
        <taxon>Bacillariophyta</taxon>
        <taxon>Bacillariophyceae</taxon>
        <taxon>Bacillariophycidae</taxon>
        <taxon>Naviculales</taxon>
        <taxon>Naviculaceae</taxon>
        <taxon>Seminavis</taxon>
    </lineage>
</organism>
<keyword evidence="2" id="KW-0472">Membrane</keyword>
<dbReference type="InterPro" id="IPR036259">
    <property type="entry name" value="MFS_trans_sf"/>
</dbReference>
<dbReference type="Proteomes" id="UP001153069">
    <property type="component" value="Unassembled WGS sequence"/>
</dbReference>
<feature type="compositionally biased region" description="Low complexity" evidence="1">
    <location>
        <begin position="449"/>
        <end position="461"/>
    </location>
</feature>
<feature type="transmembrane region" description="Helical" evidence="2">
    <location>
        <begin position="346"/>
        <end position="363"/>
    </location>
</feature>
<evidence type="ECO:0000256" key="1">
    <source>
        <dbReference type="SAM" id="MobiDB-lite"/>
    </source>
</evidence>
<feature type="compositionally biased region" description="Basic and acidic residues" evidence="1">
    <location>
        <begin position="729"/>
        <end position="738"/>
    </location>
</feature>
<feature type="compositionally biased region" description="Polar residues" evidence="1">
    <location>
        <begin position="38"/>
        <end position="48"/>
    </location>
</feature>
<dbReference type="EMBL" id="CAICTM010000267">
    <property type="protein sequence ID" value="CAB9506468.1"/>
    <property type="molecule type" value="Genomic_DNA"/>
</dbReference>
<dbReference type="PANTHER" id="PTHR28658">
    <property type="entry name" value="TRANSMEMBRANE PROTEIN 180"/>
    <property type="match status" value="1"/>
</dbReference>
<dbReference type="OrthoDB" id="62987at2759"/>
<evidence type="ECO:0000313" key="3">
    <source>
        <dbReference type="EMBL" id="CAB9506468.1"/>
    </source>
</evidence>
<dbReference type="AlphaFoldDB" id="A0A9N8H994"/>
<feature type="transmembrane region" description="Helical" evidence="2">
    <location>
        <begin position="167"/>
        <end position="185"/>
    </location>
</feature>
<feature type="region of interest" description="Disordered" evidence="1">
    <location>
        <begin position="438"/>
        <end position="461"/>
    </location>
</feature>
<feature type="compositionally biased region" description="Low complexity" evidence="1">
    <location>
        <begin position="75"/>
        <end position="92"/>
    </location>
</feature>
<proteinExistence type="predicted"/>
<dbReference type="PANTHER" id="PTHR28658:SF1">
    <property type="entry name" value="MAJOR FACILITATOR SUPERFAMILY DOMAIN CONTAINING 13B"/>
    <property type="match status" value="1"/>
</dbReference>
<feature type="transmembrane region" description="Helical" evidence="2">
    <location>
        <begin position="546"/>
        <end position="565"/>
    </location>
</feature>
<keyword evidence="4" id="KW-1185">Reference proteome</keyword>
<feature type="compositionally biased region" description="Low complexity" evidence="1">
    <location>
        <begin position="28"/>
        <end position="37"/>
    </location>
</feature>
<dbReference type="InterPro" id="IPR040035">
    <property type="entry name" value="TMEM180"/>
</dbReference>
<sequence>MDHRQRRPNNKYITTTAAISLLELEASSASSTPMTSPHPNNNISTGTPQYERPMVSVMNMKRSKSSPPAPPRTFPPDTSSTTTSPTTSSSNPQDHQQSVLPQHHQSPPPRRQSPFDATFDTTTTSLQHQSSRDYNSDYDNNSYNHRLRNIPKAFTTADLDQHILRGLTLAGVVLCCLDTLFGLFHVDLFLRAYHLPLTTYSFGRIVFSACSTASTLWAVGWLDSQVASRKLDRSDLVGCLGVLLSISFVLLFGRFWNSHYLQLHDKDSNSSLEDDDPQPQSTTSTSTISTFQYFGWQLLDGAHFVFSMTLYDTASTIMTISLASAVSDDHNMTDQERVQNMSSSQAYNLIASVIVATVGVHLFDTTALRTFQCFVMAIAFLSITTFGTAQGIISGQQQQRRNSPASPRKQPQPSEPFWQTLFHRCCKGWTVAIPKEKKTRISHPQQQHNSTTNSNTNTTTNNPINWRQAMQDLWNHSNFRRWIVLEMLLEMQTHFVQTFFKTFVDQLLVDVPHVVSDWSLTLLRPLQQVMTLLFYIPIRWYGYPRVYTVMIAILWGLSSITLLLATPASTAWILCFLVIYAVGSEALRAAGFYLCVSDLVLELKQYHAQQRRVNEPSLAGLLLGAATLICKPMQSLLPILAATLLDLYPYRPQQVLYYLLVLPPFVCSILQLWVWSYFDLHPKRTHELRVELQEFHFYQSQKDQQKLSSSDLNNHLYYHDEVLVSRQDHHHRGAEGASKRRGPAGGSMVDANTGRLTAII</sequence>
<accession>A0A9N8H994</accession>
<feature type="compositionally biased region" description="Low complexity" evidence="1">
    <location>
        <begin position="394"/>
        <end position="403"/>
    </location>
</feature>
<name>A0A9N8H994_9STRA</name>
<evidence type="ECO:0000256" key="2">
    <source>
        <dbReference type="SAM" id="Phobius"/>
    </source>
</evidence>
<keyword evidence="2 3" id="KW-0812">Transmembrane</keyword>
<feature type="transmembrane region" description="Helical" evidence="2">
    <location>
        <begin position="205"/>
        <end position="224"/>
    </location>
</feature>
<feature type="region of interest" description="Disordered" evidence="1">
    <location>
        <begin position="394"/>
        <end position="414"/>
    </location>
</feature>
<feature type="transmembrane region" description="Helical" evidence="2">
    <location>
        <begin position="617"/>
        <end position="643"/>
    </location>
</feature>
<reference evidence="3" key="1">
    <citation type="submission" date="2020-06" db="EMBL/GenBank/DDBJ databases">
        <authorList>
            <consortium name="Plant Systems Biology data submission"/>
        </authorList>
    </citation>
    <scope>NUCLEOTIDE SEQUENCE</scope>
    <source>
        <strain evidence="3">D6</strain>
    </source>
</reference>
<feature type="transmembrane region" description="Helical" evidence="2">
    <location>
        <begin position="571"/>
        <end position="596"/>
    </location>
</feature>
<feature type="transmembrane region" description="Helical" evidence="2">
    <location>
        <begin position="236"/>
        <end position="256"/>
    </location>
</feature>
<keyword evidence="2" id="KW-1133">Transmembrane helix</keyword>
<feature type="transmembrane region" description="Helical" evidence="2">
    <location>
        <begin position="304"/>
        <end position="326"/>
    </location>
</feature>
<protein>
    <submittedName>
        <fullName evidence="3">Transmembrane protein 180</fullName>
    </submittedName>
</protein>
<feature type="region of interest" description="Disordered" evidence="1">
    <location>
        <begin position="28"/>
        <end position="140"/>
    </location>
</feature>
<evidence type="ECO:0000313" key="4">
    <source>
        <dbReference type="Proteomes" id="UP001153069"/>
    </source>
</evidence>
<dbReference type="SUPFAM" id="SSF103473">
    <property type="entry name" value="MFS general substrate transporter"/>
    <property type="match status" value="1"/>
</dbReference>
<feature type="transmembrane region" description="Helical" evidence="2">
    <location>
        <begin position="369"/>
        <end position="393"/>
    </location>
</feature>
<gene>
    <name evidence="3" type="ORF">SEMRO_268_G103600.1</name>
</gene>
<feature type="compositionally biased region" description="Polar residues" evidence="1">
    <location>
        <begin position="119"/>
        <end position="129"/>
    </location>
</feature>
<comment type="caution">
    <text evidence="3">The sequence shown here is derived from an EMBL/GenBank/DDBJ whole genome shotgun (WGS) entry which is preliminary data.</text>
</comment>
<feature type="region of interest" description="Disordered" evidence="1">
    <location>
        <begin position="729"/>
        <end position="753"/>
    </location>
</feature>